<sequence length="205" mass="23066">MARKFNLQPWRAQRREEQRKTFAYATIAIVIACALALAANYWYETQYIEQQEAAKEQIKSETAKLSKAKSEVERLKELNRQVNLQIEVIQGLQAQRGLVTEMLDYVAKNTPETIFLRSVDYQAGGIGQDGKVAIKGIAMNDSAVAQFIRNMEKFSYFSPPANVERITGTVGDEKSFTVPPNSEVKEFVIHVKVKRESTTTEGGQG</sequence>
<dbReference type="OrthoDB" id="5296173at2"/>
<dbReference type="PROSITE" id="PS51257">
    <property type="entry name" value="PROKAR_LIPOPROTEIN"/>
    <property type="match status" value="1"/>
</dbReference>
<evidence type="ECO:0000313" key="4">
    <source>
        <dbReference type="Proteomes" id="UP000254572"/>
    </source>
</evidence>
<evidence type="ECO:0000256" key="2">
    <source>
        <dbReference type="SAM" id="Phobius"/>
    </source>
</evidence>
<keyword evidence="2" id="KW-1133">Transmembrane helix</keyword>
<gene>
    <name evidence="3" type="ORF">NCTC13294_00500</name>
</gene>
<dbReference type="PANTHER" id="PTHR40278:SF1">
    <property type="entry name" value="DNA UTILIZATION PROTEIN HOFN"/>
    <property type="match status" value="1"/>
</dbReference>
<dbReference type="PANTHER" id="PTHR40278">
    <property type="entry name" value="DNA UTILIZATION PROTEIN HOFN"/>
    <property type="match status" value="1"/>
</dbReference>
<dbReference type="Pfam" id="PF05137">
    <property type="entry name" value="PilN"/>
    <property type="match status" value="1"/>
</dbReference>
<feature type="coiled-coil region" evidence="1">
    <location>
        <begin position="48"/>
        <end position="95"/>
    </location>
</feature>
<dbReference type="RefSeq" id="WP_006985909.1">
    <property type="nucleotide sequence ID" value="NZ_CABMOK010000110.1"/>
</dbReference>
<dbReference type="EMBL" id="UFUW01000001">
    <property type="protein sequence ID" value="SUX19386.1"/>
    <property type="molecule type" value="Genomic_DNA"/>
</dbReference>
<feature type="transmembrane region" description="Helical" evidence="2">
    <location>
        <begin position="21"/>
        <end position="43"/>
    </location>
</feature>
<keyword evidence="4" id="KW-1185">Reference proteome</keyword>
<dbReference type="Proteomes" id="UP000254572">
    <property type="component" value="Unassembled WGS sequence"/>
</dbReference>
<keyword evidence="1" id="KW-0175">Coiled coil</keyword>
<keyword evidence="2" id="KW-0472">Membrane</keyword>
<evidence type="ECO:0000313" key="3">
    <source>
        <dbReference type="EMBL" id="SUX19386.1"/>
    </source>
</evidence>
<protein>
    <submittedName>
        <fullName evidence="3">Fimbrial assembly protein (PilN)</fullName>
    </submittedName>
</protein>
<reference evidence="3 4" key="1">
    <citation type="submission" date="2018-06" db="EMBL/GenBank/DDBJ databases">
        <authorList>
            <consortium name="Pathogen Informatics"/>
            <person name="Doyle S."/>
        </authorList>
    </citation>
    <scope>NUCLEOTIDE SEQUENCE [LARGE SCALE GENOMIC DNA]</scope>
    <source>
        <strain evidence="3 4">NCTC13294</strain>
    </source>
</reference>
<evidence type="ECO:0000256" key="1">
    <source>
        <dbReference type="SAM" id="Coils"/>
    </source>
</evidence>
<organism evidence="3 4">
    <name type="scientific">Cardiobacterium valvarum</name>
    <dbReference type="NCBI Taxonomy" id="194702"/>
    <lineage>
        <taxon>Bacteria</taxon>
        <taxon>Pseudomonadati</taxon>
        <taxon>Pseudomonadota</taxon>
        <taxon>Gammaproteobacteria</taxon>
        <taxon>Cardiobacteriales</taxon>
        <taxon>Cardiobacteriaceae</taxon>
        <taxon>Cardiobacterium</taxon>
    </lineage>
</organism>
<keyword evidence="2" id="KW-0812">Transmembrane</keyword>
<name>A0A381E0I9_9GAMM</name>
<dbReference type="InterPro" id="IPR052534">
    <property type="entry name" value="Extracell_DNA_Util/SecSys_Comp"/>
</dbReference>
<accession>A0A381E0I9</accession>
<dbReference type="InterPro" id="IPR007813">
    <property type="entry name" value="PilN"/>
</dbReference>
<proteinExistence type="predicted"/>
<dbReference type="AlphaFoldDB" id="A0A381E0I9"/>